<protein>
    <submittedName>
        <fullName evidence="2">Uncharacterized protein</fullName>
    </submittedName>
</protein>
<dbReference type="RefSeq" id="XP_010755991.1">
    <property type="nucleotide sequence ID" value="XM_010757689.1"/>
</dbReference>
<keyword evidence="3" id="KW-1185">Reference proteome</keyword>
<name>C1FYD6_PARBD</name>
<proteinExistence type="predicted"/>
<evidence type="ECO:0000313" key="3">
    <source>
        <dbReference type="Proteomes" id="UP000001628"/>
    </source>
</evidence>
<sequence length="176" mass="20153">MNPSVSGSLHGKKEKNAGEAKFVFVNLGGFAVIVERNKLASCSQSCRNRETFLQRPKDGITETPHSYRTTIKSTSVPHLLYNRGREMEPLIRPFAVIIYEGSRERDRMLLEQRRSSARFEQSKSEDKSPSRHLMGKEKVNFIHLSVTFNTVKLPLGRRNGMRETPEKRGNRALKHD</sequence>
<dbReference type="Proteomes" id="UP000001628">
    <property type="component" value="Unassembled WGS sequence"/>
</dbReference>
<dbReference type="GeneID" id="22580592"/>
<feature type="compositionally biased region" description="Basic and acidic residues" evidence="1">
    <location>
        <begin position="160"/>
        <end position="176"/>
    </location>
</feature>
<feature type="region of interest" description="Disordered" evidence="1">
    <location>
        <begin position="156"/>
        <end position="176"/>
    </location>
</feature>
<feature type="compositionally biased region" description="Basic and acidic residues" evidence="1">
    <location>
        <begin position="120"/>
        <end position="136"/>
    </location>
</feature>
<reference evidence="2 3" key="1">
    <citation type="journal article" date="2011" name="PLoS Genet.">
        <title>Comparative genomic analysis of human fungal pathogens causing paracoccidioidomycosis.</title>
        <authorList>
            <person name="Desjardins C.A."/>
            <person name="Champion M.D."/>
            <person name="Holder J.W."/>
            <person name="Muszewska A."/>
            <person name="Goldberg J."/>
            <person name="Bailao A.M."/>
            <person name="Brigido M.M."/>
            <person name="Ferreira M.E."/>
            <person name="Garcia A.M."/>
            <person name="Grynberg M."/>
            <person name="Gujja S."/>
            <person name="Heiman D.I."/>
            <person name="Henn M.R."/>
            <person name="Kodira C.D."/>
            <person name="Leon-Narvaez H."/>
            <person name="Longo L.V."/>
            <person name="Ma L.J."/>
            <person name="Malavazi I."/>
            <person name="Matsuo A.L."/>
            <person name="Morais F.V."/>
            <person name="Pereira M."/>
            <person name="Rodriguez-Brito S."/>
            <person name="Sakthikumar S."/>
            <person name="Salem-Izacc S.M."/>
            <person name="Sykes S.M."/>
            <person name="Teixeira M.M."/>
            <person name="Vallejo M.C."/>
            <person name="Walter M.E."/>
            <person name="Yandava C."/>
            <person name="Young S."/>
            <person name="Zeng Q."/>
            <person name="Zucker J."/>
            <person name="Felipe M.S."/>
            <person name="Goldman G.H."/>
            <person name="Haas B.J."/>
            <person name="McEwen J.G."/>
            <person name="Nino-Vega G."/>
            <person name="Puccia R."/>
            <person name="San-Blas G."/>
            <person name="Soares C.M."/>
            <person name="Birren B.W."/>
            <person name="Cuomo C.A."/>
        </authorList>
    </citation>
    <scope>NUCLEOTIDE SEQUENCE [LARGE SCALE GENOMIC DNA]</scope>
    <source>
        <strain evidence="2 3">Pb18</strain>
    </source>
</reference>
<dbReference type="HOGENOM" id="CLU_130535_0_0_1"/>
<evidence type="ECO:0000313" key="2">
    <source>
        <dbReference type="EMBL" id="EEH44523.2"/>
    </source>
</evidence>
<dbReference type="KEGG" id="pbn:PADG_00812"/>
<dbReference type="EMBL" id="KN275957">
    <property type="protein sequence ID" value="EEH44523.2"/>
    <property type="molecule type" value="Genomic_DNA"/>
</dbReference>
<dbReference type="AlphaFoldDB" id="C1FYD6"/>
<feature type="region of interest" description="Disordered" evidence="1">
    <location>
        <begin position="112"/>
        <end position="136"/>
    </location>
</feature>
<dbReference type="VEuPathDB" id="FungiDB:PADG_00812"/>
<dbReference type="InParanoid" id="C1FYD6"/>
<evidence type="ECO:0000256" key="1">
    <source>
        <dbReference type="SAM" id="MobiDB-lite"/>
    </source>
</evidence>
<gene>
    <name evidence="2" type="ORF">PADG_00812</name>
</gene>
<organism evidence="2 3">
    <name type="scientific">Paracoccidioides brasiliensis (strain Pb18)</name>
    <dbReference type="NCBI Taxonomy" id="502780"/>
    <lineage>
        <taxon>Eukaryota</taxon>
        <taxon>Fungi</taxon>
        <taxon>Dikarya</taxon>
        <taxon>Ascomycota</taxon>
        <taxon>Pezizomycotina</taxon>
        <taxon>Eurotiomycetes</taxon>
        <taxon>Eurotiomycetidae</taxon>
        <taxon>Onygenales</taxon>
        <taxon>Ajellomycetaceae</taxon>
        <taxon>Paracoccidioides</taxon>
    </lineage>
</organism>
<accession>C1FYD6</accession>